<keyword evidence="4" id="KW-1185">Reference proteome</keyword>
<gene>
    <name evidence="3" type="ORF">J2Z37_001986</name>
</gene>
<evidence type="ECO:0000259" key="2">
    <source>
        <dbReference type="Pfam" id="PF13401"/>
    </source>
</evidence>
<dbReference type="InterPro" id="IPR027417">
    <property type="entry name" value="P-loop_NTPase"/>
</dbReference>
<dbReference type="Gene3D" id="3.40.50.300">
    <property type="entry name" value="P-loop containing nucleotide triphosphate hydrolases"/>
    <property type="match status" value="1"/>
</dbReference>
<reference evidence="3 4" key="1">
    <citation type="submission" date="2021-03" db="EMBL/GenBank/DDBJ databases">
        <title>Genomic Encyclopedia of Type Strains, Phase IV (KMG-IV): sequencing the most valuable type-strain genomes for metagenomic binning, comparative biology and taxonomic classification.</title>
        <authorList>
            <person name="Goeker M."/>
        </authorList>
    </citation>
    <scope>NUCLEOTIDE SEQUENCE [LARGE SCALE GENOMIC DNA]</scope>
    <source>
        <strain evidence="3 4">DSM 24738</strain>
    </source>
</reference>
<protein>
    <submittedName>
        <fullName evidence="3">Propanediol dehydratase small subunit</fullName>
    </submittedName>
</protein>
<feature type="compositionally biased region" description="Polar residues" evidence="1">
    <location>
        <begin position="1"/>
        <end position="15"/>
    </location>
</feature>
<dbReference type="Pfam" id="PF13401">
    <property type="entry name" value="AAA_22"/>
    <property type="match status" value="1"/>
</dbReference>
<accession>A0ABS4GNY4</accession>
<comment type="caution">
    <text evidence="3">The sequence shown here is derived from an EMBL/GenBank/DDBJ whole genome shotgun (WGS) entry which is preliminary data.</text>
</comment>
<organism evidence="3 4">
    <name type="scientific">Ammoniphilus resinae</name>
    <dbReference type="NCBI Taxonomy" id="861532"/>
    <lineage>
        <taxon>Bacteria</taxon>
        <taxon>Bacillati</taxon>
        <taxon>Bacillota</taxon>
        <taxon>Bacilli</taxon>
        <taxon>Bacillales</taxon>
        <taxon>Paenibacillaceae</taxon>
        <taxon>Aneurinibacillus group</taxon>
        <taxon>Ammoniphilus</taxon>
    </lineage>
</organism>
<feature type="domain" description="ORC1/DEAH AAA+ ATPase" evidence="2">
    <location>
        <begin position="58"/>
        <end position="190"/>
    </location>
</feature>
<feature type="region of interest" description="Disordered" evidence="1">
    <location>
        <begin position="1"/>
        <end position="23"/>
    </location>
</feature>
<evidence type="ECO:0000256" key="1">
    <source>
        <dbReference type="SAM" id="MobiDB-lite"/>
    </source>
</evidence>
<dbReference type="EMBL" id="JAGGKT010000004">
    <property type="protein sequence ID" value="MBP1931985.1"/>
    <property type="molecule type" value="Genomic_DNA"/>
</dbReference>
<dbReference type="RefSeq" id="WP_245203692.1">
    <property type="nucleotide sequence ID" value="NZ_JAGGKT010000004.1"/>
</dbReference>
<evidence type="ECO:0000313" key="4">
    <source>
        <dbReference type="Proteomes" id="UP001519343"/>
    </source>
</evidence>
<name>A0ABS4GNY4_9BACL</name>
<dbReference type="SUPFAM" id="SSF52540">
    <property type="entry name" value="P-loop containing nucleoside triphosphate hydrolases"/>
    <property type="match status" value="1"/>
</dbReference>
<sequence length="339" mass="39330">MDTSTIQNNHMSSLNDVRPNVPKGTHPVETGEYLLSTNAINRLFDEIIDWLENRVTGGIVYGRPRLGKTRAIEYIQRFIPDHFGQEIPIFHMRCNEYKTVNENTFFEDLLKATKHGIVHEGKANVKRERLLKYLHELAVASGQKRLVMFIDDAQRLTKVQYNWLMDIYNELDIARVTMTVILVGQEELLHQRSAFITAKQAQIIGRFMVHEYPFSGIKSVDDLQACLSGYDIDSEFPINSGWSFTRYYFPEAFQRGLRLEHYATELYELYKETRREYGMNKNFEIPMQYLTLAIEYVLRKYGVNGSGEEVITMAHWKQAIVKSGYLTAERYNGLLGGAQ</sequence>
<evidence type="ECO:0000313" key="3">
    <source>
        <dbReference type="EMBL" id="MBP1931985.1"/>
    </source>
</evidence>
<dbReference type="Proteomes" id="UP001519343">
    <property type="component" value="Unassembled WGS sequence"/>
</dbReference>
<dbReference type="InterPro" id="IPR049945">
    <property type="entry name" value="AAA_22"/>
</dbReference>
<proteinExistence type="predicted"/>